<accession>A0A0P1BS57</accession>
<keyword evidence="2" id="KW-1185">Reference proteome</keyword>
<dbReference type="AlphaFoldDB" id="A0A0P1BS57"/>
<dbReference type="EMBL" id="CCYA01000276">
    <property type="protein sequence ID" value="CEH18721.1"/>
    <property type="molecule type" value="Genomic_DNA"/>
</dbReference>
<protein>
    <submittedName>
        <fullName evidence="1">Uncharacterized protein</fullName>
    </submittedName>
</protein>
<sequence length="95" mass="10762">MRRSNEVGSVSQRIYDCASARNDRASSAMRPPLCRLSSHGQHGLQTVNPSGVVQCCEPDERQEFSSWLELVSESELSAFECHITRHCLQRVPRPY</sequence>
<organism evidence="1 2">
    <name type="scientific">Ceraceosorus bombacis</name>
    <dbReference type="NCBI Taxonomy" id="401625"/>
    <lineage>
        <taxon>Eukaryota</taxon>
        <taxon>Fungi</taxon>
        <taxon>Dikarya</taxon>
        <taxon>Basidiomycota</taxon>
        <taxon>Ustilaginomycotina</taxon>
        <taxon>Exobasidiomycetes</taxon>
        <taxon>Ceraceosorales</taxon>
        <taxon>Ceraceosoraceae</taxon>
        <taxon>Ceraceosorus</taxon>
    </lineage>
</organism>
<dbReference type="Proteomes" id="UP000054845">
    <property type="component" value="Unassembled WGS sequence"/>
</dbReference>
<evidence type="ECO:0000313" key="2">
    <source>
        <dbReference type="Proteomes" id="UP000054845"/>
    </source>
</evidence>
<proteinExistence type="predicted"/>
<name>A0A0P1BS57_9BASI</name>
<evidence type="ECO:0000313" key="1">
    <source>
        <dbReference type="EMBL" id="CEH18721.1"/>
    </source>
</evidence>
<reference evidence="1 2" key="1">
    <citation type="submission" date="2014-09" db="EMBL/GenBank/DDBJ databases">
        <authorList>
            <person name="Magalhaes I.L.F."/>
            <person name="Oliveira U."/>
            <person name="Santos F.R."/>
            <person name="Vidigal T.H.D.A."/>
            <person name="Brescovit A.D."/>
            <person name="Santos A.J."/>
        </authorList>
    </citation>
    <scope>NUCLEOTIDE SEQUENCE [LARGE SCALE GENOMIC DNA]</scope>
</reference>